<proteinExistence type="predicted"/>
<dbReference type="Proteomes" id="UP000000235">
    <property type="component" value="Chromosome"/>
</dbReference>
<name>A4XCS2_SALTO</name>
<evidence type="ECO:0000256" key="1">
    <source>
        <dbReference type="SAM" id="MobiDB-lite"/>
    </source>
</evidence>
<dbReference type="KEGG" id="stp:Strop_4301"/>
<evidence type="ECO:0000313" key="3">
    <source>
        <dbReference type="Proteomes" id="UP000000235"/>
    </source>
</evidence>
<accession>A4XCS2</accession>
<evidence type="ECO:0000313" key="2">
    <source>
        <dbReference type="EMBL" id="ABP56729.1"/>
    </source>
</evidence>
<dbReference type="STRING" id="369723.Strop_4301"/>
<keyword evidence="3" id="KW-1185">Reference proteome</keyword>
<protein>
    <submittedName>
        <fullName evidence="2">Uncharacterized protein</fullName>
    </submittedName>
</protein>
<organism evidence="2 3">
    <name type="scientific">Salinispora tropica (strain ATCC BAA-916 / DSM 44818 / JCM 13857 / NBRC 105044 / CNB-440)</name>
    <dbReference type="NCBI Taxonomy" id="369723"/>
    <lineage>
        <taxon>Bacteria</taxon>
        <taxon>Bacillati</taxon>
        <taxon>Actinomycetota</taxon>
        <taxon>Actinomycetes</taxon>
        <taxon>Micromonosporales</taxon>
        <taxon>Micromonosporaceae</taxon>
        <taxon>Salinispora</taxon>
    </lineage>
</organism>
<dbReference type="AlphaFoldDB" id="A4XCS2"/>
<sequence length="181" mass="19447">MRRAIEQLLTRMFRSRVGVALALGVVVVGVIGTTRLVAGAEEPGSSLSNRPERPITTVHPTVGDDGLIDTRSPTPVTRPGEATPEQITDRFVTAWRGQPGMTAERWHAGLRPLATPALAEQLAGVDPVDVPTGEVADTATVTARSETVVEARVPFDTGRLRLELVAPDGRWRVDAVDWEQG</sequence>
<feature type="region of interest" description="Disordered" evidence="1">
    <location>
        <begin position="40"/>
        <end position="82"/>
    </location>
</feature>
<dbReference type="HOGENOM" id="CLU_1472235_0_0_11"/>
<dbReference type="EMBL" id="CP000667">
    <property type="protein sequence ID" value="ABP56729.1"/>
    <property type="molecule type" value="Genomic_DNA"/>
</dbReference>
<dbReference type="eggNOG" id="ENOG5033JK8">
    <property type="taxonomic scope" value="Bacteria"/>
</dbReference>
<reference evidence="3" key="1">
    <citation type="journal article" date="2007" name="Proc. Natl. Acad. Sci. U.S.A.">
        <title>Genome sequencing reveals complex secondary metabolome in the marine actinomycete Salinispora tropica.</title>
        <authorList>
            <person name="Udwary D.W."/>
            <person name="Zeigler L."/>
            <person name="Asolkar R.N."/>
            <person name="Singan V."/>
            <person name="Lapidus A."/>
            <person name="Fenical W."/>
            <person name="Jensen P.R."/>
            <person name="Moore B.S."/>
        </authorList>
    </citation>
    <scope>NUCLEOTIDE SEQUENCE [LARGE SCALE GENOMIC DNA]</scope>
    <source>
        <strain evidence="3">ATCC BAA-916 / DSM 44818 / CNB-440</strain>
    </source>
</reference>
<gene>
    <name evidence="2" type="ordered locus">Strop_4301</name>
</gene>